<evidence type="ECO:0000256" key="2">
    <source>
        <dbReference type="ARBA" id="ARBA00010742"/>
    </source>
</evidence>
<comment type="subcellular location">
    <subcellularLocation>
        <location evidence="1">Periplasm</location>
    </subcellularLocation>
</comment>
<reference evidence="6" key="1">
    <citation type="submission" date="2022-05" db="EMBL/GenBank/DDBJ databases">
        <title>Complete genome sequence of toluene-degrading Gulosibacter sediminis strain ACHW.36C.</title>
        <authorList>
            <person name="Wai A.C."/>
            <person name="Lai G.K."/>
            <person name="Griffin S.D."/>
            <person name="Leung F.C."/>
        </authorList>
    </citation>
    <scope>NUCLEOTIDE SEQUENCE [LARGE SCALE GENOMIC DNA]</scope>
    <source>
        <strain evidence="6">ACHW.36C</strain>
    </source>
</reference>
<protein>
    <submittedName>
        <fullName evidence="6">ABC transporter substrate-binding protein</fullName>
    </submittedName>
</protein>
<keyword evidence="3 4" id="KW-0732">Signal</keyword>
<evidence type="ECO:0000256" key="4">
    <source>
        <dbReference type="SAM" id="SignalP"/>
    </source>
</evidence>
<dbReference type="Pfam" id="PF09084">
    <property type="entry name" value="NMT1"/>
    <property type="match status" value="1"/>
</dbReference>
<dbReference type="Gene3D" id="3.40.190.10">
    <property type="entry name" value="Periplasmic binding protein-like II"/>
    <property type="match status" value="2"/>
</dbReference>
<dbReference type="PROSITE" id="PS51257">
    <property type="entry name" value="PROKAR_LIPOPROTEIN"/>
    <property type="match status" value="1"/>
</dbReference>
<evidence type="ECO:0000256" key="3">
    <source>
        <dbReference type="ARBA" id="ARBA00022729"/>
    </source>
</evidence>
<dbReference type="SUPFAM" id="SSF53850">
    <property type="entry name" value="Periplasmic binding protein-like II"/>
    <property type="match status" value="1"/>
</dbReference>
<feature type="signal peptide" evidence="4">
    <location>
        <begin position="1"/>
        <end position="24"/>
    </location>
</feature>
<evidence type="ECO:0000259" key="5">
    <source>
        <dbReference type="Pfam" id="PF09084"/>
    </source>
</evidence>
<evidence type="ECO:0000256" key="1">
    <source>
        <dbReference type="ARBA" id="ARBA00004418"/>
    </source>
</evidence>
<name>A0ABY4MZV0_9MICO</name>
<gene>
    <name evidence="6" type="ORF">M3M28_00110</name>
</gene>
<dbReference type="PANTHER" id="PTHR30024">
    <property type="entry name" value="ALIPHATIC SULFONATES-BINDING PROTEIN-RELATED"/>
    <property type="match status" value="1"/>
</dbReference>
<dbReference type="InterPro" id="IPR015168">
    <property type="entry name" value="SsuA/THI5"/>
</dbReference>
<comment type="similarity">
    <text evidence="2">Belongs to the bacterial solute-binding protein SsuA/TauA family.</text>
</comment>
<feature type="chain" id="PRO_5045346313" evidence="4">
    <location>
        <begin position="25"/>
        <end position="347"/>
    </location>
</feature>
<proteinExistence type="inferred from homology"/>
<dbReference type="EMBL" id="CP097160">
    <property type="protein sequence ID" value="UQN14906.1"/>
    <property type="molecule type" value="Genomic_DNA"/>
</dbReference>
<accession>A0ABY4MZV0</accession>
<feature type="domain" description="SsuA/THI5-like" evidence="5">
    <location>
        <begin position="52"/>
        <end position="271"/>
    </location>
</feature>
<sequence>MRNKLSRLAAGLTVAALGIGLAGCADSGSASQANSGDATVIAVAGLTNLHNIPLVLADELGYFEEEGVNVQLSDLQSGTKALEAVESGSAPIAASFYDHTLRMQSKGRGYTSFVVLSDSPGAVLATPPSSSGEVTSIADLKGQPVGIAAPGSAEQAYFEQALQENGMELSDVSLVTTGTGSSAVAAMEGGQVVAGWMFEPAFSQFEERNDGTGILIDTRTHEGTTELFGEGGYAAETLYTKNEWLQANPDTAQAIVNATVRAIKWMHEHTAEEIAEAMPQDLIGDDFDSYVDVLDKNLEIYTDDGLMPEGGYEANVQLLESAEGLTDLRPTETFTNEYAEKANEASE</sequence>
<organism evidence="6">
    <name type="scientific">Gulosibacter sediminis</name>
    <dbReference type="NCBI Taxonomy" id="1729695"/>
    <lineage>
        <taxon>Bacteria</taxon>
        <taxon>Bacillati</taxon>
        <taxon>Actinomycetota</taxon>
        <taxon>Actinomycetes</taxon>
        <taxon>Micrococcales</taxon>
        <taxon>Microbacteriaceae</taxon>
        <taxon>Gulosibacter</taxon>
    </lineage>
</organism>
<dbReference type="PANTHER" id="PTHR30024:SF47">
    <property type="entry name" value="TAURINE-BINDING PERIPLASMIC PROTEIN"/>
    <property type="match status" value="1"/>
</dbReference>
<evidence type="ECO:0000313" key="6">
    <source>
        <dbReference type="EMBL" id="UQN14906.1"/>
    </source>
</evidence>